<keyword evidence="3" id="KW-0964">Secreted</keyword>
<reference evidence="6" key="2">
    <citation type="journal article" date="2021" name="Genome Biol. Evol.">
        <title>Developing a high-quality reference genome for a parasitic bivalve with doubly uniparental inheritance (Bivalvia: Unionida).</title>
        <authorList>
            <person name="Smith C.H."/>
        </authorList>
    </citation>
    <scope>NUCLEOTIDE SEQUENCE</scope>
    <source>
        <strain evidence="6">CHS0354</strain>
        <tissue evidence="6">Mantle</tissue>
    </source>
</reference>
<evidence type="ECO:0000256" key="1">
    <source>
        <dbReference type="ARBA" id="ARBA00004613"/>
    </source>
</evidence>
<dbReference type="SUPFAM" id="SSF53474">
    <property type="entry name" value="alpha/beta-Hydrolases"/>
    <property type="match status" value="1"/>
</dbReference>
<protein>
    <recommendedName>
        <fullName evidence="5">Lipase domain-containing protein</fullName>
    </recommendedName>
</protein>
<dbReference type="GO" id="GO:0005615">
    <property type="term" value="C:extracellular space"/>
    <property type="evidence" value="ECO:0007669"/>
    <property type="project" value="TreeGrafter"/>
</dbReference>
<comment type="subcellular location">
    <subcellularLocation>
        <location evidence="1">Secreted</location>
    </subcellularLocation>
</comment>
<evidence type="ECO:0000259" key="5">
    <source>
        <dbReference type="Pfam" id="PF00151"/>
    </source>
</evidence>
<dbReference type="AlphaFoldDB" id="A0AAE0S486"/>
<dbReference type="Proteomes" id="UP001195483">
    <property type="component" value="Unassembled WGS sequence"/>
</dbReference>
<dbReference type="InterPro" id="IPR000734">
    <property type="entry name" value="TAG_lipase"/>
</dbReference>
<name>A0AAE0S486_9BIVA</name>
<dbReference type="PRINTS" id="PR00821">
    <property type="entry name" value="TAGLIPASE"/>
</dbReference>
<reference evidence="6" key="1">
    <citation type="journal article" date="2021" name="Genome Biol. Evol.">
        <title>A High-Quality Reference Genome for a Parasitic Bivalve with Doubly Uniparental Inheritance (Bivalvia: Unionida).</title>
        <authorList>
            <person name="Smith C.H."/>
        </authorList>
    </citation>
    <scope>NUCLEOTIDE SEQUENCE</scope>
    <source>
        <strain evidence="6">CHS0354</strain>
    </source>
</reference>
<evidence type="ECO:0000256" key="2">
    <source>
        <dbReference type="ARBA" id="ARBA00010701"/>
    </source>
</evidence>
<gene>
    <name evidence="6" type="ORF">CHS0354_009667</name>
</gene>
<dbReference type="EMBL" id="JAEAOA010000616">
    <property type="protein sequence ID" value="KAK3584975.1"/>
    <property type="molecule type" value="Genomic_DNA"/>
</dbReference>
<evidence type="ECO:0000313" key="6">
    <source>
        <dbReference type="EMBL" id="KAK3584975.1"/>
    </source>
</evidence>
<reference evidence="6" key="3">
    <citation type="submission" date="2023-05" db="EMBL/GenBank/DDBJ databases">
        <authorList>
            <person name="Smith C.H."/>
        </authorList>
    </citation>
    <scope>NUCLEOTIDE SEQUENCE</scope>
    <source>
        <strain evidence="6">CHS0354</strain>
        <tissue evidence="6">Mantle</tissue>
    </source>
</reference>
<comment type="similarity">
    <text evidence="2 4">Belongs to the AB hydrolase superfamily. Lipase family.</text>
</comment>
<dbReference type="InterPro" id="IPR029058">
    <property type="entry name" value="AB_hydrolase_fold"/>
</dbReference>
<evidence type="ECO:0000256" key="3">
    <source>
        <dbReference type="ARBA" id="ARBA00022525"/>
    </source>
</evidence>
<sequence length="96" mass="10414">MKTYTVSKTWEIDDVNVIIVDWLKGADKNNYARAVANTRVVGALVSRLMSTLDTVANGDYFGKIHIIGHSLGAHVAGYAGERTPGTGRITGLFYNV</sequence>
<dbReference type="GO" id="GO:0016298">
    <property type="term" value="F:lipase activity"/>
    <property type="evidence" value="ECO:0007669"/>
    <property type="project" value="InterPro"/>
</dbReference>
<dbReference type="GO" id="GO:0016042">
    <property type="term" value="P:lipid catabolic process"/>
    <property type="evidence" value="ECO:0007669"/>
    <property type="project" value="TreeGrafter"/>
</dbReference>
<evidence type="ECO:0000313" key="7">
    <source>
        <dbReference type="Proteomes" id="UP001195483"/>
    </source>
</evidence>
<organism evidence="6 7">
    <name type="scientific">Potamilus streckersoni</name>
    <dbReference type="NCBI Taxonomy" id="2493646"/>
    <lineage>
        <taxon>Eukaryota</taxon>
        <taxon>Metazoa</taxon>
        <taxon>Spiralia</taxon>
        <taxon>Lophotrochozoa</taxon>
        <taxon>Mollusca</taxon>
        <taxon>Bivalvia</taxon>
        <taxon>Autobranchia</taxon>
        <taxon>Heteroconchia</taxon>
        <taxon>Palaeoheterodonta</taxon>
        <taxon>Unionida</taxon>
        <taxon>Unionoidea</taxon>
        <taxon>Unionidae</taxon>
        <taxon>Ambleminae</taxon>
        <taxon>Lampsilini</taxon>
        <taxon>Potamilus</taxon>
    </lineage>
</organism>
<dbReference type="Gene3D" id="3.40.50.1820">
    <property type="entry name" value="alpha/beta hydrolase"/>
    <property type="match status" value="1"/>
</dbReference>
<feature type="domain" description="Lipase" evidence="5">
    <location>
        <begin position="9"/>
        <end position="92"/>
    </location>
</feature>
<dbReference type="InterPro" id="IPR013818">
    <property type="entry name" value="Lipase"/>
</dbReference>
<evidence type="ECO:0000256" key="4">
    <source>
        <dbReference type="RuleBase" id="RU004262"/>
    </source>
</evidence>
<comment type="caution">
    <text evidence="6">The sequence shown here is derived from an EMBL/GenBank/DDBJ whole genome shotgun (WGS) entry which is preliminary data.</text>
</comment>
<keyword evidence="7" id="KW-1185">Reference proteome</keyword>
<proteinExistence type="inferred from homology"/>
<dbReference type="PANTHER" id="PTHR11610">
    <property type="entry name" value="LIPASE"/>
    <property type="match status" value="1"/>
</dbReference>
<dbReference type="Pfam" id="PF00151">
    <property type="entry name" value="Lipase"/>
    <property type="match status" value="1"/>
</dbReference>
<accession>A0AAE0S486</accession>